<dbReference type="OrthoDB" id="2445692at2759"/>
<reference evidence="2" key="1">
    <citation type="journal article" date="2020" name="Fungal Divers.">
        <title>Resolving the Mortierellaceae phylogeny through synthesis of multi-gene phylogenetics and phylogenomics.</title>
        <authorList>
            <person name="Vandepol N."/>
            <person name="Liber J."/>
            <person name="Desiro A."/>
            <person name="Na H."/>
            <person name="Kennedy M."/>
            <person name="Barry K."/>
            <person name="Grigoriev I.V."/>
            <person name="Miller A.N."/>
            <person name="O'Donnell K."/>
            <person name="Stajich J.E."/>
            <person name="Bonito G."/>
        </authorList>
    </citation>
    <scope>NUCLEOTIDE SEQUENCE</scope>
    <source>
        <strain evidence="2">NRRL 6426</strain>
    </source>
</reference>
<comment type="caution">
    <text evidence="2">The sequence shown here is derived from an EMBL/GenBank/DDBJ whole genome shotgun (WGS) entry which is preliminary data.</text>
</comment>
<protein>
    <submittedName>
        <fullName evidence="2">Uncharacterized protein</fullName>
    </submittedName>
</protein>
<feature type="region of interest" description="Disordered" evidence="1">
    <location>
        <begin position="88"/>
        <end position="109"/>
    </location>
</feature>
<dbReference type="EMBL" id="JAAAUQ010000174">
    <property type="protein sequence ID" value="KAF9153449.1"/>
    <property type="molecule type" value="Genomic_DNA"/>
</dbReference>
<feature type="compositionally biased region" description="Low complexity" evidence="1">
    <location>
        <begin position="93"/>
        <end position="104"/>
    </location>
</feature>
<gene>
    <name evidence="2" type="ORF">BG015_003377</name>
</gene>
<name>A0A9P5VDE0_9FUNG</name>
<dbReference type="AlphaFoldDB" id="A0A9P5VDE0"/>
<feature type="region of interest" description="Disordered" evidence="1">
    <location>
        <begin position="1"/>
        <end position="38"/>
    </location>
</feature>
<evidence type="ECO:0000256" key="1">
    <source>
        <dbReference type="SAM" id="MobiDB-lite"/>
    </source>
</evidence>
<keyword evidence="3" id="KW-1185">Reference proteome</keyword>
<organism evidence="2 3">
    <name type="scientific">Linnemannia schmuckeri</name>
    <dbReference type="NCBI Taxonomy" id="64567"/>
    <lineage>
        <taxon>Eukaryota</taxon>
        <taxon>Fungi</taxon>
        <taxon>Fungi incertae sedis</taxon>
        <taxon>Mucoromycota</taxon>
        <taxon>Mortierellomycotina</taxon>
        <taxon>Mortierellomycetes</taxon>
        <taxon>Mortierellales</taxon>
        <taxon>Mortierellaceae</taxon>
        <taxon>Linnemannia</taxon>
    </lineage>
</organism>
<sequence length="143" mass="15603">MSLFKRSNKNKSASAASTPTQTPRASMQSSRSSDVKLTPEQAIYKITHNKLTYAAAGHPASNLLEQSPIPFNNPRNTLMSNMSLFKRSNKNKTASAASTPAQTPRVSMQTIRDATGTKMTPEEALYKISHNMMSNAANGPFIR</sequence>
<proteinExistence type="predicted"/>
<accession>A0A9P5VDE0</accession>
<evidence type="ECO:0000313" key="3">
    <source>
        <dbReference type="Proteomes" id="UP000748756"/>
    </source>
</evidence>
<evidence type="ECO:0000313" key="2">
    <source>
        <dbReference type="EMBL" id="KAF9153449.1"/>
    </source>
</evidence>
<feature type="compositionally biased region" description="Polar residues" evidence="1">
    <location>
        <begin position="18"/>
        <end position="32"/>
    </location>
</feature>
<dbReference type="Proteomes" id="UP000748756">
    <property type="component" value="Unassembled WGS sequence"/>
</dbReference>